<dbReference type="GO" id="GO:0005886">
    <property type="term" value="C:plasma membrane"/>
    <property type="evidence" value="ECO:0007669"/>
    <property type="project" value="TreeGrafter"/>
</dbReference>
<dbReference type="SMART" id="SM00382">
    <property type="entry name" value="AAA"/>
    <property type="match status" value="1"/>
</dbReference>
<dbReference type="InterPro" id="IPR051120">
    <property type="entry name" value="ABC_AA/LPS_Transport"/>
</dbReference>
<comment type="caution">
    <text evidence="5">The sequence shown here is derived from an EMBL/GenBank/DDBJ whole genome shotgun (WGS) entry which is preliminary data.</text>
</comment>
<reference evidence="5 6" key="1">
    <citation type="submission" date="2015-01" db="EMBL/GenBank/DDBJ databases">
        <title>Draft genome of the acidophilic iron oxidizer Ferrimicrobium acidiphilum strain T23.</title>
        <authorList>
            <person name="Poehlein A."/>
            <person name="Eisen S."/>
            <person name="Schloemann M."/>
            <person name="Johnson B.D."/>
            <person name="Daniel R."/>
            <person name="Muehling M."/>
        </authorList>
    </citation>
    <scope>NUCLEOTIDE SEQUENCE [LARGE SCALE GENOMIC DNA]</scope>
    <source>
        <strain evidence="5 6">T23</strain>
    </source>
</reference>
<name>A0A0D8FQ33_9ACTN</name>
<evidence type="ECO:0000259" key="4">
    <source>
        <dbReference type="PROSITE" id="PS50893"/>
    </source>
</evidence>
<dbReference type="InterPro" id="IPR003439">
    <property type="entry name" value="ABC_transporter-like_ATP-bd"/>
</dbReference>
<evidence type="ECO:0000256" key="3">
    <source>
        <dbReference type="ARBA" id="ARBA00022840"/>
    </source>
</evidence>
<keyword evidence="2" id="KW-0547">Nucleotide-binding</keyword>
<evidence type="ECO:0000313" key="5">
    <source>
        <dbReference type="EMBL" id="KJE75383.1"/>
    </source>
</evidence>
<gene>
    <name evidence="5" type="primary">artM</name>
    <name evidence="5" type="ORF">FEAC_28860</name>
</gene>
<keyword evidence="3 5" id="KW-0067">ATP-binding</keyword>
<dbReference type="GeneID" id="78373855"/>
<feature type="domain" description="ABC transporter" evidence="4">
    <location>
        <begin position="6"/>
        <end position="233"/>
    </location>
</feature>
<dbReference type="Proteomes" id="UP000032336">
    <property type="component" value="Unassembled WGS sequence"/>
</dbReference>
<keyword evidence="6" id="KW-1185">Reference proteome</keyword>
<dbReference type="Pfam" id="PF00005">
    <property type="entry name" value="ABC_tran"/>
    <property type="match status" value="1"/>
</dbReference>
<keyword evidence="1" id="KW-0813">Transport</keyword>
<dbReference type="EMBL" id="JXUW01000045">
    <property type="protein sequence ID" value="KJE75383.1"/>
    <property type="molecule type" value="Genomic_DNA"/>
</dbReference>
<dbReference type="RefSeq" id="WP_035391627.1">
    <property type="nucleotide sequence ID" value="NZ_JQKF01000052.1"/>
</dbReference>
<accession>A0A0D8FQ33</accession>
<dbReference type="STRING" id="1121877.FEAC_28860"/>
<sequence length="237" mass="25092">MSENVIEVHNLAQSFGGLRAVDGVSFSLANGEVLGLVGPNGSGKTTIINTICGLYEPTGGSVMLDGKDVTGLRADKLARIGINRTFQIPRPFLDLTVFENLEIARNHASRVTLGVAEVAELVGLSESMGKPASSLNSTHKKMLDLGRALVMSPRVLFVDELAAGLMPAELEGVTQLLRKIARDRSVVVVEHLLGFLDRVADRVLVLNAGKEIFAGSLSAALQDDLVKKVFLGGSSSS</sequence>
<dbReference type="OrthoDB" id="9805514at2"/>
<dbReference type="PANTHER" id="PTHR45772">
    <property type="entry name" value="CONSERVED COMPONENT OF ABC TRANSPORTER FOR NATURAL AMINO ACIDS-RELATED"/>
    <property type="match status" value="1"/>
</dbReference>
<evidence type="ECO:0000313" key="6">
    <source>
        <dbReference type="Proteomes" id="UP000032336"/>
    </source>
</evidence>
<dbReference type="InterPro" id="IPR027417">
    <property type="entry name" value="P-loop_NTPase"/>
</dbReference>
<dbReference type="GO" id="GO:0016887">
    <property type="term" value="F:ATP hydrolysis activity"/>
    <property type="evidence" value="ECO:0007669"/>
    <property type="project" value="InterPro"/>
</dbReference>
<dbReference type="GO" id="GO:0005524">
    <property type="term" value="F:ATP binding"/>
    <property type="evidence" value="ECO:0007669"/>
    <property type="project" value="UniProtKB-KW"/>
</dbReference>
<dbReference type="SUPFAM" id="SSF52540">
    <property type="entry name" value="P-loop containing nucleoside triphosphate hydrolases"/>
    <property type="match status" value="1"/>
</dbReference>
<proteinExistence type="predicted"/>
<dbReference type="InterPro" id="IPR003593">
    <property type="entry name" value="AAA+_ATPase"/>
</dbReference>
<evidence type="ECO:0000256" key="2">
    <source>
        <dbReference type="ARBA" id="ARBA00022741"/>
    </source>
</evidence>
<evidence type="ECO:0000256" key="1">
    <source>
        <dbReference type="ARBA" id="ARBA00022448"/>
    </source>
</evidence>
<dbReference type="PROSITE" id="PS50893">
    <property type="entry name" value="ABC_TRANSPORTER_2"/>
    <property type="match status" value="1"/>
</dbReference>
<protein>
    <submittedName>
        <fullName evidence="5">Arginine transport ATP-binding protein ArtM</fullName>
    </submittedName>
</protein>
<organism evidence="5 6">
    <name type="scientific">Ferrimicrobium acidiphilum DSM 19497</name>
    <dbReference type="NCBI Taxonomy" id="1121877"/>
    <lineage>
        <taxon>Bacteria</taxon>
        <taxon>Bacillati</taxon>
        <taxon>Actinomycetota</taxon>
        <taxon>Acidimicrobiia</taxon>
        <taxon>Acidimicrobiales</taxon>
        <taxon>Acidimicrobiaceae</taxon>
        <taxon>Ferrimicrobium</taxon>
    </lineage>
</organism>
<dbReference type="AlphaFoldDB" id="A0A0D8FQ33"/>
<dbReference type="eggNOG" id="COG0411">
    <property type="taxonomic scope" value="Bacteria"/>
</dbReference>
<dbReference type="Gene3D" id="3.40.50.300">
    <property type="entry name" value="P-loop containing nucleotide triphosphate hydrolases"/>
    <property type="match status" value="1"/>
</dbReference>